<dbReference type="RefSeq" id="WP_126999941.1">
    <property type="nucleotide sequence ID" value="NZ_JBNPXW010000012.1"/>
</dbReference>
<dbReference type="Pfam" id="PF01041">
    <property type="entry name" value="DegT_DnrJ_EryC1"/>
    <property type="match status" value="1"/>
</dbReference>
<dbReference type="InterPro" id="IPR015424">
    <property type="entry name" value="PyrdxlP-dep_Trfase"/>
</dbReference>
<feature type="active site" description="Proton acceptor" evidence="3">
    <location>
        <position position="201"/>
    </location>
</feature>
<comment type="caution">
    <text evidence="7">The sequence shown here is derived from an EMBL/GenBank/DDBJ whole genome shotgun (WGS) entry which is preliminary data.</text>
</comment>
<organism evidence="7 8">
    <name type="scientific">Azospirillum doebereinerae</name>
    <dbReference type="NCBI Taxonomy" id="92933"/>
    <lineage>
        <taxon>Bacteria</taxon>
        <taxon>Pseudomonadati</taxon>
        <taxon>Pseudomonadota</taxon>
        <taxon>Alphaproteobacteria</taxon>
        <taxon>Rhodospirillales</taxon>
        <taxon>Azospirillaceae</taxon>
        <taxon>Azospirillum</taxon>
    </lineage>
</organism>
<dbReference type="Gene3D" id="3.40.640.10">
    <property type="entry name" value="Type I PLP-dependent aspartate aminotransferase-like (Major domain)"/>
    <property type="match status" value="1"/>
</dbReference>
<name>A0A3S0V5L8_9PROT</name>
<evidence type="ECO:0000256" key="1">
    <source>
        <dbReference type="ARBA" id="ARBA00022898"/>
    </source>
</evidence>
<dbReference type="AlphaFoldDB" id="A0A3S0V5L8"/>
<evidence type="ECO:0000256" key="6">
    <source>
        <dbReference type="SAM" id="MobiDB-lite"/>
    </source>
</evidence>
<dbReference type="GO" id="GO:0030170">
    <property type="term" value="F:pyridoxal phosphate binding"/>
    <property type="evidence" value="ECO:0007669"/>
    <property type="project" value="TreeGrafter"/>
</dbReference>
<dbReference type="EMBL" id="RZIJ01000013">
    <property type="protein sequence ID" value="RUQ68851.1"/>
    <property type="molecule type" value="Genomic_DNA"/>
</dbReference>
<dbReference type="GO" id="GO:0000271">
    <property type="term" value="P:polysaccharide biosynthetic process"/>
    <property type="evidence" value="ECO:0007669"/>
    <property type="project" value="TreeGrafter"/>
</dbReference>
<dbReference type="InterPro" id="IPR015421">
    <property type="entry name" value="PyrdxlP-dep_Trfase_major"/>
</dbReference>
<keyword evidence="8" id="KW-1185">Reference proteome</keyword>
<keyword evidence="1 4" id="KW-0663">Pyridoxal phosphate</keyword>
<evidence type="ECO:0000313" key="7">
    <source>
        <dbReference type="EMBL" id="RUQ68851.1"/>
    </source>
</evidence>
<keyword evidence="7" id="KW-0808">Transferase</keyword>
<dbReference type="CDD" id="cd00616">
    <property type="entry name" value="AHBA_syn"/>
    <property type="match status" value="1"/>
</dbReference>
<feature type="region of interest" description="Disordered" evidence="6">
    <location>
        <begin position="1"/>
        <end position="20"/>
    </location>
</feature>
<dbReference type="GO" id="GO:0008483">
    <property type="term" value="F:transaminase activity"/>
    <property type="evidence" value="ECO:0007669"/>
    <property type="project" value="UniProtKB-KW"/>
</dbReference>
<dbReference type="PANTHER" id="PTHR30244:SF9">
    <property type="entry name" value="PROTEIN RV3402C"/>
    <property type="match status" value="1"/>
</dbReference>
<dbReference type="PANTHER" id="PTHR30244">
    <property type="entry name" value="TRANSAMINASE"/>
    <property type="match status" value="1"/>
</dbReference>
<reference evidence="7 8" key="1">
    <citation type="submission" date="2018-12" db="EMBL/GenBank/DDBJ databases">
        <authorList>
            <person name="Yang Y."/>
        </authorList>
    </citation>
    <scope>NUCLEOTIDE SEQUENCE [LARGE SCALE GENOMIC DNA]</scope>
    <source>
        <strain evidence="7 8">GSF71</strain>
    </source>
</reference>
<keyword evidence="7" id="KW-0032">Aminotransferase</keyword>
<accession>A0A3S0V5L8</accession>
<dbReference type="InterPro" id="IPR000653">
    <property type="entry name" value="DegT/StrS_aminotransferase"/>
</dbReference>
<sequence length="394" mass="42811">MSDERTPPSPAPRPPEGFETPLHVGQLNLPAAEAFREAFDGIFDRRFFANHGPLEQRLDRELASLFGVRNAVSVVNATAALMLVLRALDLDGEVIVPSFTFPATVQAVVWAGLRPVFCDIDPQTQTLTAARVAPKIGPATAAVLGVHIWGRGCDPLELEALTASRGVKLVFDAAHAVGATFRGRRFGGFGNAEVFSFHATKILNGAEGGCITTDDDDLAARLRTMRSFHDTDERVPGLLRLNAKISEAQAAMTLLGLRSLDSLIEQNRHRYELYRSGIDGTPGIHFLDYAAGETSNHQFIVLSVSPAELGLSRDELLDLLQAKNVLARRYFFPGVHRTPPFCDEGMAELPITDHLCQTLVQLPSGQAVTDADVKRVCAIIRWAATPEGRMAARA</sequence>
<dbReference type="Proteomes" id="UP000280346">
    <property type="component" value="Unassembled WGS sequence"/>
</dbReference>
<gene>
    <name evidence="7" type="ORF">EJ913_16870</name>
</gene>
<dbReference type="OrthoDB" id="9768668at2"/>
<evidence type="ECO:0000256" key="4">
    <source>
        <dbReference type="PIRSR" id="PIRSR000390-2"/>
    </source>
</evidence>
<feature type="modified residue" description="N6-(pyridoxal phosphate)lysine" evidence="4">
    <location>
        <position position="201"/>
    </location>
</feature>
<evidence type="ECO:0000256" key="5">
    <source>
        <dbReference type="RuleBase" id="RU004508"/>
    </source>
</evidence>
<evidence type="ECO:0000256" key="2">
    <source>
        <dbReference type="ARBA" id="ARBA00037999"/>
    </source>
</evidence>
<evidence type="ECO:0000313" key="8">
    <source>
        <dbReference type="Proteomes" id="UP000280346"/>
    </source>
</evidence>
<dbReference type="Gene3D" id="3.90.1150.10">
    <property type="entry name" value="Aspartate Aminotransferase, domain 1"/>
    <property type="match status" value="1"/>
</dbReference>
<evidence type="ECO:0000256" key="3">
    <source>
        <dbReference type="PIRSR" id="PIRSR000390-1"/>
    </source>
</evidence>
<comment type="similarity">
    <text evidence="2 5">Belongs to the DegT/DnrJ/EryC1 family.</text>
</comment>
<dbReference type="InterPro" id="IPR015422">
    <property type="entry name" value="PyrdxlP-dep_Trfase_small"/>
</dbReference>
<protein>
    <submittedName>
        <fullName evidence="7">DegT/DnrJ/EryC1/StrS aminotransferase</fullName>
    </submittedName>
</protein>
<dbReference type="SUPFAM" id="SSF53383">
    <property type="entry name" value="PLP-dependent transferases"/>
    <property type="match status" value="1"/>
</dbReference>
<dbReference type="PIRSF" id="PIRSF000390">
    <property type="entry name" value="PLP_StrS"/>
    <property type="match status" value="1"/>
</dbReference>
<proteinExistence type="inferred from homology"/>